<comment type="caution">
    <text evidence="1">The sequence shown here is derived from an EMBL/GenBank/DDBJ whole genome shotgun (WGS) entry which is preliminary data.</text>
</comment>
<dbReference type="EMBL" id="AFGF01000269">
    <property type="protein sequence ID" value="EGO61946.1"/>
    <property type="molecule type" value="Genomic_DNA"/>
</dbReference>
<protein>
    <submittedName>
        <fullName evidence="1">Uncharacterized protein</fullName>
    </submittedName>
</protein>
<sequence>MTPTQEEIERTRWSLVFTNSGIRRQAGLKGQSGVIPALPCSFEGEPYFCKPAREEYGNDPKSEYCLIFSIRTACDEQVWD</sequence>
<dbReference type="AlphaFoldDB" id="F7NPV5"/>
<proteinExistence type="predicted"/>
<name>F7NPV5_9FIRM</name>
<organism evidence="1 2">
    <name type="scientific">Acetonema longum DSM 6540</name>
    <dbReference type="NCBI Taxonomy" id="1009370"/>
    <lineage>
        <taxon>Bacteria</taxon>
        <taxon>Bacillati</taxon>
        <taxon>Bacillota</taxon>
        <taxon>Negativicutes</taxon>
        <taxon>Acetonemataceae</taxon>
        <taxon>Acetonema</taxon>
    </lineage>
</organism>
<accession>F7NPV5</accession>
<dbReference type="STRING" id="1009370.ALO_20762"/>
<reference evidence="1 2" key="1">
    <citation type="journal article" date="2011" name="EMBO J.">
        <title>Structural diversity of bacterial flagellar motors.</title>
        <authorList>
            <person name="Chen S."/>
            <person name="Beeby M."/>
            <person name="Murphy G.E."/>
            <person name="Leadbetter J.R."/>
            <person name="Hendrixson D.R."/>
            <person name="Briegel A."/>
            <person name="Li Z."/>
            <person name="Shi J."/>
            <person name="Tocheva E.I."/>
            <person name="Muller A."/>
            <person name="Dobro M.J."/>
            <person name="Jensen G.J."/>
        </authorList>
    </citation>
    <scope>NUCLEOTIDE SEQUENCE [LARGE SCALE GENOMIC DNA]</scope>
    <source>
        <strain evidence="1 2">DSM 6540</strain>
    </source>
</reference>
<evidence type="ECO:0000313" key="1">
    <source>
        <dbReference type="EMBL" id="EGO61946.1"/>
    </source>
</evidence>
<gene>
    <name evidence="1" type="ORF">ALO_20762</name>
</gene>
<evidence type="ECO:0000313" key="2">
    <source>
        <dbReference type="Proteomes" id="UP000003240"/>
    </source>
</evidence>
<dbReference type="Proteomes" id="UP000003240">
    <property type="component" value="Unassembled WGS sequence"/>
</dbReference>
<keyword evidence="2" id="KW-1185">Reference proteome</keyword>